<keyword evidence="5 6" id="KW-0472">Membrane</keyword>
<feature type="transmembrane region" description="Helical" evidence="6">
    <location>
        <begin position="362"/>
        <end position="382"/>
    </location>
</feature>
<feature type="transmembrane region" description="Helical" evidence="6">
    <location>
        <begin position="218"/>
        <end position="238"/>
    </location>
</feature>
<dbReference type="Pfam" id="PF00892">
    <property type="entry name" value="EamA"/>
    <property type="match status" value="1"/>
</dbReference>
<gene>
    <name evidence="8" type="ORF">MA16_Dca016960</name>
</gene>
<evidence type="ECO:0000256" key="2">
    <source>
        <dbReference type="ARBA" id="ARBA00007635"/>
    </source>
</evidence>
<evidence type="ECO:0000256" key="1">
    <source>
        <dbReference type="ARBA" id="ARBA00004141"/>
    </source>
</evidence>
<accession>A0A2I0VWK1</accession>
<dbReference type="PANTHER" id="PTHR31218">
    <property type="entry name" value="WAT1-RELATED PROTEIN"/>
    <property type="match status" value="1"/>
</dbReference>
<dbReference type="GO" id="GO:0022857">
    <property type="term" value="F:transmembrane transporter activity"/>
    <property type="evidence" value="ECO:0007669"/>
    <property type="project" value="InterPro"/>
</dbReference>
<comment type="subcellular location">
    <subcellularLocation>
        <location evidence="1">Membrane</location>
        <topology evidence="1">Multi-pass membrane protein</topology>
    </subcellularLocation>
</comment>
<dbReference type="AlphaFoldDB" id="A0A2I0VWK1"/>
<feature type="transmembrane region" description="Helical" evidence="6">
    <location>
        <begin position="118"/>
        <end position="140"/>
    </location>
</feature>
<proteinExistence type="inferred from homology"/>
<dbReference type="InterPro" id="IPR037185">
    <property type="entry name" value="EmrE-like"/>
</dbReference>
<evidence type="ECO:0000259" key="7">
    <source>
        <dbReference type="Pfam" id="PF00892"/>
    </source>
</evidence>
<dbReference type="InterPro" id="IPR030184">
    <property type="entry name" value="WAT1-related"/>
</dbReference>
<keyword evidence="4 6" id="KW-1133">Transmembrane helix</keyword>
<feature type="transmembrane region" description="Helical" evidence="6">
    <location>
        <begin position="388"/>
        <end position="406"/>
    </location>
</feature>
<dbReference type="SUPFAM" id="SSF103481">
    <property type="entry name" value="Multidrug resistance efflux transporter EmrE"/>
    <property type="match status" value="3"/>
</dbReference>
<name>A0A2I0VWK1_9ASPA</name>
<sequence length="497" mass="53764">MGTAVCISGATILTSPLLQNHLNLTVLGKSFISSSQIMHWTLGCVYILLNCIAWYQCSSTIQLGVIQFIVIAAFIERDVERWKIHSGEELLAVLYAGLVGSEITFSLQTWCIDRASPLFVAVFQPVQTVLVAILAAIVLGDQLYSGGNDRPPLTFSILIELFLLALCGIAANQGSYILGLYYLSPTYVSAIQNSTPAITFAMAAALRLEQLNIKKRYGIAKVMGTAVCISGATILTLYKGSPLLKNHLNLTVLGKSFISSSQIMHWTLGCVYILLNCVAWSGWMVFQVPVLKHYPARLSVTTLTCFFGVIQFIVIAAFTERDVERWKIHSGEELLAVLYAGLVGSGITFSLQTWCIDRAGPLIVAIFQPVQTVLVAILAAIILGDQLYSGGLIGFIIIMVGLYSVLWGKNEENKNADPHAAAGGPGWDVDDPSLAAVELDAAAEGHCAENLSTEVHRFFGEVRQELTAINAKLDRTHPVQVAAPNAGLAARRGFDGD</sequence>
<evidence type="ECO:0000256" key="5">
    <source>
        <dbReference type="ARBA" id="ARBA00023136"/>
    </source>
</evidence>
<evidence type="ECO:0000313" key="8">
    <source>
        <dbReference type="EMBL" id="PKU67791.1"/>
    </source>
</evidence>
<comment type="similarity">
    <text evidence="2">Belongs to the drug/metabolite transporter (DMT) superfamily. Plant drug/metabolite exporter (P-DME) (TC 2.A.7.4) family.</text>
</comment>
<organism evidence="8 9">
    <name type="scientific">Dendrobium catenatum</name>
    <dbReference type="NCBI Taxonomy" id="906689"/>
    <lineage>
        <taxon>Eukaryota</taxon>
        <taxon>Viridiplantae</taxon>
        <taxon>Streptophyta</taxon>
        <taxon>Embryophyta</taxon>
        <taxon>Tracheophyta</taxon>
        <taxon>Spermatophyta</taxon>
        <taxon>Magnoliopsida</taxon>
        <taxon>Liliopsida</taxon>
        <taxon>Asparagales</taxon>
        <taxon>Orchidaceae</taxon>
        <taxon>Epidendroideae</taxon>
        <taxon>Malaxideae</taxon>
        <taxon>Dendrobiinae</taxon>
        <taxon>Dendrobium</taxon>
    </lineage>
</organism>
<evidence type="ECO:0000256" key="6">
    <source>
        <dbReference type="SAM" id="Phobius"/>
    </source>
</evidence>
<dbReference type="InterPro" id="IPR000620">
    <property type="entry name" value="EamA_dom"/>
</dbReference>
<dbReference type="Proteomes" id="UP000233837">
    <property type="component" value="Unassembled WGS sequence"/>
</dbReference>
<feature type="transmembrane region" description="Helical" evidence="6">
    <location>
        <begin position="334"/>
        <end position="355"/>
    </location>
</feature>
<feature type="transmembrane region" description="Helical" evidence="6">
    <location>
        <begin position="263"/>
        <end position="286"/>
    </location>
</feature>
<evidence type="ECO:0000313" key="9">
    <source>
        <dbReference type="Proteomes" id="UP000233837"/>
    </source>
</evidence>
<dbReference type="EMBL" id="KZ503165">
    <property type="protein sequence ID" value="PKU67791.1"/>
    <property type="molecule type" value="Genomic_DNA"/>
</dbReference>
<reference evidence="8 9" key="1">
    <citation type="journal article" date="2016" name="Sci. Rep.">
        <title>The Dendrobium catenatum Lindl. genome sequence provides insights into polysaccharide synthase, floral development and adaptive evolution.</title>
        <authorList>
            <person name="Zhang G.Q."/>
            <person name="Xu Q."/>
            <person name="Bian C."/>
            <person name="Tsai W.C."/>
            <person name="Yeh C.M."/>
            <person name="Liu K.W."/>
            <person name="Yoshida K."/>
            <person name="Zhang L.S."/>
            <person name="Chang S.B."/>
            <person name="Chen F."/>
            <person name="Shi Y."/>
            <person name="Su Y.Y."/>
            <person name="Zhang Y.Q."/>
            <person name="Chen L.J."/>
            <person name="Yin Y."/>
            <person name="Lin M."/>
            <person name="Huang H."/>
            <person name="Deng H."/>
            <person name="Wang Z.W."/>
            <person name="Zhu S.L."/>
            <person name="Zhao X."/>
            <person name="Deng C."/>
            <person name="Niu S.C."/>
            <person name="Huang J."/>
            <person name="Wang M."/>
            <person name="Liu G.H."/>
            <person name="Yang H.J."/>
            <person name="Xiao X.J."/>
            <person name="Hsiao Y.Y."/>
            <person name="Wu W.L."/>
            <person name="Chen Y.Y."/>
            <person name="Mitsuda N."/>
            <person name="Ohme-Takagi M."/>
            <person name="Luo Y.B."/>
            <person name="Van de Peer Y."/>
            <person name="Liu Z.J."/>
        </authorList>
    </citation>
    <scope>NUCLEOTIDE SEQUENCE [LARGE SCALE GENOMIC DNA]</scope>
    <source>
        <tissue evidence="8">The whole plant</tissue>
    </source>
</reference>
<protein>
    <submittedName>
        <fullName evidence="8">Auxin-induced protein 5NG4</fullName>
    </submittedName>
</protein>
<evidence type="ECO:0000256" key="4">
    <source>
        <dbReference type="ARBA" id="ARBA00022989"/>
    </source>
</evidence>
<feature type="transmembrane region" description="Helical" evidence="6">
    <location>
        <begin position="298"/>
        <end position="319"/>
    </location>
</feature>
<dbReference type="GO" id="GO:0016020">
    <property type="term" value="C:membrane"/>
    <property type="evidence" value="ECO:0007669"/>
    <property type="project" value="UniProtKB-SubCell"/>
</dbReference>
<feature type="transmembrane region" description="Helical" evidence="6">
    <location>
        <begin position="152"/>
        <end position="171"/>
    </location>
</feature>
<keyword evidence="3 6" id="KW-0812">Transmembrane</keyword>
<reference evidence="8 9" key="2">
    <citation type="journal article" date="2017" name="Nature">
        <title>The Apostasia genome and the evolution of orchids.</title>
        <authorList>
            <person name="Zhang G.Q."/>
            <person name="Liu K.W."/>
            <person name="Li Z."/>
            <person name="Lohaus R."/>
            <person name="Hsiao Y.Y."/>
            <person name="Niu S.C."/>
            <person name="Wang J.Y."/>
            <person name="Lin Y.C."/>
            <person name="Xu Q."/>
            <person name="Chen L.J."/>
            <person name="Yoshida K."/>
            <person name="Fujiwara S."/>
            <person name="Wang Z.W."/>
            <person name="Zhang Y.Q."/>
            <person name="Mitsuda N."/>
            <person name="Wang M."/>
            <person name="Liu G.H."/>
            <person name="Pecoraro L."/>
            <person name="Huang H.X."/>
            <person name="Xiao X.J."/>
            <person name="Lin M."/>
            <person name="Wu X.Y."/>
            <person name="Wu W.L."/>
            <person name="Chen Y.Y."/>
            <person name="Chang S.B."/>
            <person name="Sakamoto S."/>
            <person name="Ohme-Takagi M."/>
            <person name="Yagi M."/>
            <person name="Zeng S.J."/>
            <person name="Shen C.Y."/>
            <person name="Yeh C.M."/>
            <person name="Luo Y.B."/>
            <person name="Tsai W.C."/>
            <person name="Van de Peer Y."/>
            <person name="Liu Z.J."/>
        </authorList>
    </citation>
    <scope>NUCLEOTIDE SEQUENCE [LARGE SCALE GENOMIC DNA]</scope>
    <source>
        <tissue evidence="8">The whole plant</tissue>
    </source>
</reference>
<evidence type="ECO:0000256" key="3">
    <source>
        <dbReference type="ARBA" id="ARBA00022692"/>
    </source>
</evidence>
<keyword evidence="9" id="KW-1185">Reference proteome</keyword>
<feature type="domain" description="EamA" evidence="7">
    <location>
        <begin position="268"/>
        <end position="406"/>
    </location>
</feature>
<feature type="transmembrane region" description="Helical" evidence="6">
    <location>
        <begin position="61"/>
        <end position="79"/>
    </location>
</feature>